<dbReference type="AlphaFoldDB" id="A0AAW2WRX5"/>
<reference evidence="2" key="2">
    <citation type="journal article" date="2024" name="Plant">
        <title>Genomic evolution and insights into agronomic trait innovations of Sesamum species.</title>
        <authorList>
            <person name="Miao H."/>
            <person name="Wang L."/>
            <person name="Qu L."/>
            <person name="Liu H."/>
            <person name="Sun Y."/>
            <person name="Le M."/>
            <person name="Wang Q."/>
            <person name="Wei S."/>
            <person name="Zheng Y."/>
            <person name="Lin W."/>
            <person name="Duan Y."/>
            <person name="Cao H."/>
            <person name="Xiong S."/>
            <person name="Wang X."/>
            <person name="Wei L."/>
            <person name="Li C."/>
            <person name="Ma Q."/>
            <person name="Ju M."/>
            <person name="Zhao R."/>
            <person name="Li G."/>
            <person name="Mu C."/>
            <person name="Tian Q."/>
            <person name="Mei H."/>
            <person name="Zhang T."/>
            <person name="Gao T."/>
            <person name="Zhang H."/>
        </authorList>
    </citation>
    <scope>NUCLEOTIDE SEQUENCE</scope>
    <source>
        <strain evidence="2">KEN1</strain>
    </source>
</reference>
<protein>
    <submittedName>
        <fullName evidence="2">Uncharacterized protein</fullName>
    </submittedName>
</protein>
<gene>
    <name evidence="2" type="ORF">Slati_2179100</name>
</gene>
<name>A0AAW2WRX5_9LAMI</name>
<proteinExistence type="predicted"/>
<evidence type="ECO:0000256" key="1">
    <source>
        <dbReference type="SAM" id="Coils"/>
    </source>
</evidence>
<sequence>MLEKHETLEANFEGLRQELKMANTRLEEIQQMRESEILRFKELERKMLEETAQLKAQLEEREGQVAMAAVEYDVLKSSVAQAFTRGREEGVASRFAMYRNTQEFNDEVCRRGSSFYIDGFSVCLEQFKNLGNLPPDFDFSFLNVRADAFGRMGDEGPSGG</sequence>
<dbReference type="EMBL" id="JACGWN010000007">
    <property type="protein sequence ID" value="KAL0444564.1"/>
    <property type="molecule type" value="Genomic_DNA"/>
</dbReference>
<feature type="coiled-coil region" evidence="1">
    <location>
        <begin position="5"/>
        <end position="61"/>
    </location>
</feature>
<keyword evidence="1" id="KW-0175">Coiled coil</keyword>
<accession>A0AAW2WRX5</accession>
<reference evidence="2" key="1">
    <citation type="submission" date="2020-06" db="EMBL/GenBank/DDBJ databases">
        <authorList>
            <person name="Li T."/>
            <person name="Hu X."/>
            <person name="Zhang T."/>
            <person name="Song X."/>
            <person name="Zhang H."/>
            <person name="Dai N."/>
            <person name="Sheng W."/>
            <person name="Hou X."/>
            <person name="Wei L."/>
        </authorList>
    </citation>
    <scope>NUCLEOTIDE SEQUENCE</scope>
    <source>
        <strain evidence="2">KEN1</strain>
        <tissue evidence="2">Leaf</tissue>
    </source>
</reference>
<comment type="caution">
    <text evidence="2">The sequence shown here is derived from an EMBL/GenBank/DDBJ whole genome shotgun (WGS) entry which is preliminary data.</text>
</comment>
<evidence type="ECO:0000313" key="2">
    <source>
        <dbReference type="EMBL" id="KAL0444564.1"/>
    </source>
</evidence>
<organism evidence="2">
    <name type="scientific">Sesamum latifolium</name>
    <dbReference type="NCBI Taxonomy" id="2727402"/>
    <lineage>
        <taxon>Eukaryota</taxon>
        <taxon>Viridiplantae</taxon>
        <taxon>Streptophyta</taxon>
        <taxon>Embryophyta</taxon>
        <taxon>Tracheophyta</taxon>
        <taxon>Spermatophyta</taxon>
        <taxon>Magnoliopsida</taxon>
        <taxon>eudicotyledons</taxon>
        <taxon>Gunneridae</taxon>
        <taxon>Pentapetalae</taxon>
        <taxon>asterids</taxon>
        <taxon>lamiids</taxon>
        <taxon>Lamiales</taxon>
        <taxon>Pedaliaceae</taxon>
        <taxon>Sesamum</taxon>
    </lineage>
</organism>